<organism evidence="6 7">
    <name type="scientific">Ruminococcus turbiniformis</name>
    <dbReference type="NCBI Taxonomy" id="2881258"/>
    <lineage>
        <taxon>Bacteria</taxon>
        <taxon>Bacillati</taxon>
        <taxon>Bacillota</taxon>
        <taxon>Clostridia</taxon>
        <taxon>Eubacteriales</taxon>
        <taxon>Oscillospiraceae</taxon>
        <taxon>Ruminococcus</taxon>
    </lineage>
</organism>
<evidence type="ECO:0000313" key="6">
    <source>
        <dbReference type="EMBL" id="MCC2253292.1"/>
    </source>
</evidence>
<dbReference type="InterPro" id="IPR043938">
    <property type="entry name" value="Ligase_CoA_dom"/>
</dbReference>
<dbReference type="SUPFAM" id="SSF51735">
    <property type="entry name" value="NAD(P)-binding Rossmann-fold domains"/>
    <property type="match status" value="1"/>
</dbReference>
<name>A0ABS8FTI9_9FIRM</name>
<evidence type="ECO:0000259" key="5">
    <source>
        <dbReference type="PROSITE" id="PS50975"/>
    </source>
</evidence>
<dbReference type="Pfam" id="PF13607">
    <property type="entry name" value="Succ_CoA_lig"/>
    <property type="match status" value="1"/>
</dbReference>
<dbReference type="InterPro" id="IPR036291">
    <property type="entry name" value="NAD(P)-bd_dom_sf"/>
</dbReference>
<comment type="caution">
    <text evidence="6">The sequence shown here is derived from an EMBL/GenBank/DDBJ whole genome shotgun (WGS) entry which is preliminary data.</text>
</comment>
<dbReference type="PANTHER" id="PTHR43334:SF1">
    <property type="entry name" value="3-HYDROXYPROPIONATE--COA LIGASE [ADP-FORMING]"/>
    <property type="match status" value="1"/>
</dbReference>
<keyword evidence="3 4" id="KW-0067">ATP-binding</keyword>
<dbReference type="SUPFAM" id="SSF56059">
    <property type="entry name" value="Glutathione synthetase ATP-binding domain-like"/>
    <property type="match status" value="1"/>
</dbReference>
<dbReference type="Pfam" id="PF19045">
    <property type="entry name" value="Ligase_CoA_2"/>
    <property type="match status" value="1"/>
</dbReference>
<dbReference type="RefSeq" id="WP_227706456.1">
    <property type="nucleotide sequence ID" value="NZ_JAJEQX010000003.1"/>
</dbReference>
<keyword evidence="1 6" id="KW-0436">Ligase</keyword>
<dbReference type="InterPro" id="IPR013815">
    <property type="entry name" value="ATP_grasp_subdomain_1"/>
</dbReference>
<dbReference type="EMBL" id="JAJEQX010000003">
    <property type="protein sequence ID" value="MCC2253292.1"/>
    <property type="molecule type" value="Genomic_DNA"/>
</dbReference>
<keyword evidence="2 4" id="KW-0547">Nucleotide-binding</keyword>
<dbReference type="Pfam" id="PF13549">
    <property type="entry name" value="ATP-grasp_5"/>
    <property type="match status" value="1"/>
</dbReference>
<dbReference type="Gene3D" id="3.30.470.20">
    <property type="entry name" value="ATP-grasp fold, B domain"/>
    <property type="match status" value="1"/>
</dbReference>
<dbReference type="Proteomes" id="UP001198151">
    <property type="component" value="Unassembled WGS sequence"/>
</dbReference>
<evidence type="ECO:0000256" key="4">
    <source>
        <dbReference type="PROSITE-ProRule" id="PRU00409"/>
    </source>
</evidence>
<gene>
    <name evidence="6" type="ORF">LKD70_02355</name>
</gene>
<reference evidence="6 7" key="1">
    <citation type="submission" date="2021-10" db="EMBL/GenBank/DDBJ databases">
        <title>Anaerobic single-cell dispensing facilitates the cultivation of human gut bacteria.</title>
        <authorList>
            <person name="Afrizal A."/>
        </authorList>
    </citation>
    <scope>NUCLEOTIDE SEQUENCE [LARGE SCALE GENOMIC DNA]</scope>
    <source>
        <strain evidence="6 7">CLA-AA-H200</strain>
    </source>
</reference>
<dbReference type="Gene3D" id="3.40.50.261">
    <property type="entry name" value="Succinyl-CoA synthetase domains"/>
    <property type="match status" value="2"/>
</dbReference>
<accession>A0ABS8FTI9</accession>
<dbReference type="InterPro" id="IPR011761">
    <property type="entry name" value="ATP-grasp"/>
</dbReference>
<protein>
    <submittedName>
        <fullName evidence="6">Acetate--CoA ligase family protein</fullName>
    </submittedName>
</protein>
<evidence type="ECO:0000256" key="2">
    <source>
        <dbReference type="ARBA" id="ARBA00022741"/>
    </source>
</evidence>
<dbReference type="Gene3D" id="3.40.50.720">
    <property type="entry name" value="NAD(P)-binding Rossmann-like Domain"/>
    <property type="match status" value="1"/>
</dbReference>
<dbReference type="SUPFAM" id="SSF52210">
    <property type="entry name" value="Succinyl-CoA synthetase domains"/>
    <property type="match status" value="2"/>
</dbReference>
<sequence length="696" mass="76508">MRLDKLLKPKSIAIIGASEKAGFGGDTTRNFFRFTKKSEKVYLVHPKYDTVLGHKCWHSLDEIDDTIDLTVICTNQKTVIPLLEQASRKGCHAAVVFASGYGETGAEGKALQKELIDKCAELDIALMGPNCAGFANYVDDIFLFAFETEERERKGNIGMISQSGQIVLAGLDLPGIKFSYVISSGNSANVTVEDYIEFLVNDPDTKVVAAYYEGVKKPDVLERALRKAAQIRKPVIILKTGRSAKSKELASSHTGSLAGSDGAFRALLKKYGVIEAEDLEELFAHAKMFSALSEYPKGERFVFMNVSGGEAGVTADLADMSGITLADLSDETKEELKKMLPSYATVNNPLDMTASLGYDSDKLAAAFRYLFKDPGVDSICLGYTITPEIWDTTVDYMVEAIQMVSNDADRKPIFWLPFIEHTRHPKSAQILEECRVPLLFTGKYGLKSLKKLMDFLKFEYEDTPASLPEKPFGKKTRVYTEYESKMFLAERGVPVVPQEIALTAEEAAEAAERIGYPIVLKINSKDIMHKSNVGGVKLNLMNADEVKEAFESIISSGRKHCPDADIQGVLVAHMLKSGVEVIVGVKNDPQFGPMIMAGLGGVFVEIFKDVQTALAPITKKQAMDMIRALKGFPLLDGYRGAEKLNVDALSDFLVAVSDVAAQEKHVIKEMDINPVLVTKEGVEMADALLISYEEEE</sequence>
<dbReference type="SMART" id="SM00881">
    <property type="entry name" value="CoA_binding"/>
    <property type="match status" value="1"/>
</dbReference>
<evidence type="ECO:0000256" key="1">
    <source>
        <dbReference type="ARBA" id="ARBA00022598"/>
    </source>
</evidence>
<dbReference type="Pfam" id="PF13380">
    <property type="entry name" value="CoA_binding_2"/>
    <property type="match status" value="1"/>
</dbReference>
<dbReference type="PROSITE" id="PS50975">
    <property type="entry name" value="ATP_GRASP"/>
    <property type="match status" value="1"/>
</dbReference>
<proteinExistence type="predicted"/>
<evidence type="ECO:0000313" key="7">
    <source>
        <dbReference type="Proteomes" id="UP001198151"/>
    </source>
</evidence>
<dbReference type="Gene3D" id="3.30.1490.20">
    <property type="entry name" value="ATP-grasp fold, A domain"/>
    <property type="match status" value="1"/>
</dbReference>
<dbReference type="PANTHER" id="PTHR43334">
    <property type="entry name" value="ACETATE--COA LIGASE [ADP-FORMING]"/>
    <property type="match status" value="1"/>
</dbReference>
<dbReference type="InterPro" id="IPR003781">
    <property type="entry name" value="CoA-bd"/>
</dbReference>
<keyword evidence="7" id="KW-1185">Reference proteome</keyword>
<dbReference type="InterPro" id="IPR051538">
    <property type="entry name" value="Acyl-CoA_Synth/Transferase"/>
</dbReference>
<dbReference type="InterPro" id="IPR032875">
    <property type="entry name" value="Succ_CoA_lig_flav_dom"/>
</dbReference>
<evidence type="ECO:0000256" key="3">
    <source>
        <dbReference type="ARBA" id="ARBA00022840"/>
    </source>
</evidence>
<feature type="domain" description="ATP-grasp" evidence="5">
    <location>
        <begin position="485"/>
        <end position="521"/>
    </location>
</feature>
<dbReference type="GO" id="GO:0016874">
    <property type="term" value="F:ligase activity"/>
    <property type="evidence" value="ECO:0007669"/>
    <property type="project" value="UniProtKB-KW"/>
</dbReference>
<dbReference type="InterPro" id="IPR016102">
    <property type="entry name" value="Succinyl-CoA_synth-like"/>
</dbReference>